<dbReference type="EnsemblPlants" id="AES64992">
    <property type="protein sequence ID" value="AES64992"/>
    <property type="gene ID" value="MTR_2g034120"/>
</dbReference>
<evidence type="ECO:0000313" key="3">
    <source>
        <dbReference type="Proteomes" id="UP000002051"/>
    </source>
</evidence>
<reference evidence="2" key="3">
    <citation type="submission" date="2015-04" db="UniProtKB">
        <authorList>
            <consortium name="EnsemblPlants"/>
        </authorList>
    </citation>
    <scope>IDENTIFICATION</scope>
    <source>
        <strain evidence="2">cv. Jemalong A17</strain>
    </source>
</reference>
<reference evidence="1 3" key="1">
    <citation type="journal article" date="2011" name="Nature">
        <title>The Medicago genome provides insight into the evolution of rhizobial symbioses.</title>
        <authorList>
            <person name="Young N.D."/>
            <person name="Debelle F."/>
            <person name="Oldroyd G.E."/>
            <person name="Geurts R."/>
            <person name="Cannon S.B."/>
            <person name="Udvardi M.K."/>
            <person name="Benedito V.A."/>
            <person name="Mayer K.F."/>
            <person name="Gouzy J."/>
            <person name="Schoof H."/>
            <person name="Van de Peer Y."/>
            <person name="Proost S."/>
            <person name="Cook D.R."/>
            <person name="Meyers B.C."/>
            <person name="Spannagl M."/>
            <person name="Cheung F."/>
            <person name="De Mita S."/>
            <person name="Krishnakumar V."/>
            <person name="Gundlach H."/>
            <person name="Zhou S."/>
            <person name="Mudge J."/>
            <person name="Bharti A.K."/>
            <person name="Murray J.D."/>
            <person name="Naoumkina M.A."/>
            <person name="Rosen B."/>
            <person name="Silverstein K.A."/>
            <person name="Tang H."/>
            <person name="Rombauts S."/>
            <person name="Zhao P.X."/>
            <person name="Zhou P."/>
            <person name="Barbe V."/>
            <person name="Bardou P."/>
            <person name="Bechner M."/>
            <person name="Bellec A."/>
            <person name="Berger A."/>
            <person name="Berges H."/>
            <person name="Bidwell S."/>
            <person name="Bisseling T."/>
            <person name="Choisne N."/>
            <person name="Couloux A."/>
            <person name="Denny R."/>
            <person name="Deshpande S."/>
            <person name="Dai X."/>
            <person name="Doyle J.J."/>
            <person name="Dudez A.M."/>
            <person name="Farmer A.D."/>
            <person name="Fouteau S."/>
            <person name="Franken C."/>
            <person name="Gibelin C."/>
            <person name="Gish J."/>
            <person name="Goldstein S."/>
            <person name="Gonzalez A.J."/>
            <person name="Green P.J."/>
            <person name="Hallab A."/>
            <person name="Hartog M."/>
            <person name="Hua A."/>
            <person name="Humphray S.J."/>
            <person name="Jeong D.H."/>
            <person name="Jing Y."/>
            <person name="Jocker A."/>
            <person name="Kenton S.M."/>
            <person name="Kim D.J."/>
            <person name="Klee K."/>
            <person name="Lai H."/>
            <person name="Lang C."/>
            <person name="Lin S."/>
            <person name="Macmil S.L."/>
            <person name="Magdelenat G."/>
            <person name="Matthews L."/>
            <person name="McCorrison J."/>
            <person name="Monaghan E.L."/>
            <person name="Mun J.H."/>
            <person name="Najar F.Z."/>
            <person name="Nicholson C."/>
            <person name="Noirot C."/>
            <person name="O'Bleness M."/>
            <person name="Paule C.R."/>
            <person name="Poulain J."/>
            <person name="Prion F."/>
            <person name="Qin B."/>
            <person name="Qu C."/>
            <person name="Retzel E.F."/>
            <person name="Riddle C."/>
            <person name="Sallet E."/>
            <person name="Samain S."/>
            <person name="Samson N."/>
            <person name="Sanders I."/>
            <person name="Saurat O."/>
            <person name="Scarpelli C."/>
            <person name="Schiex T."/>
            <person name="Segurens B."/>
            <person name="Severin A.J."/>
            <person name="Sherrier D.J."/>
            <person name="Shi R."/>
            <person name="Sims S."/>
            <person name="Singer S.R."/>
            <person name="Sinharoy S."/>
            <person name="Sterck L."/>
            <person name="Viollet A."/>
            <person name="Wang B.B."/>
            <person name="Wang K."/>
            <person name="Wang M."/>
            <person name="Wang X."/>
            <person name="Warfsmann J."/>
            <person name="Weissenbach J."/>
            <person name="White D.D."/>
            <person name="White J.D."/>
            <person name="Wiley G.B."/>
            <person name="Wincker P."/>
            <person name="Xing Y."/>
            <person name="Yang L."/>
            <person name="Yao Z."/>
            <person name="Ying F."/>
            <person name="Zhai J."/>
            <person name="Zhou L."/>
            <person name="Zuber A."/>
            <person name="Denarie J."/>
            <person name="Dixon R.A."/>
            <person name="May G.D."/>
            <person name="Schwartz D.C."/>
            <person name="Rogers J."/>
            <person name="Quetier F."/>
            <person name="Town C.D."/>
            <person name="Roe B.A."/>
        </authorList>
    </citation>
    <scope>NUCLEOTIDE SEQUENCE [LARGE SCALE GENOMIC DNA]</scope>
    <source>
        <strain evidence="1">A17</strain>
        <strain evidence="2 3">cv. Jemalong A17</strain>
    </source>
</reference>
<dbReference type="HOGENOM" id="CLU_2945143_0_0_1"/>
<gene>
    <name evidence="1" type="ordered locus">MTR_2g034120</name>
</gene>
<protein>
    <submittedName>
        <fullName evidence="1 2">Uncharacterized protein</fullName>
    </submittedName>
</protein>
<evidence type="ECO:0000313" key="1">
    <source>
        <dbReference type="EMBL" id="AES64992.1"/>
    </source>
</evidence>
<reference evidence="1 3" key="2">
    <citation type="journal article" date="2014" name="BMC Genomics">
        <title>An improved genome release (version Mt4.0) for the model legume Medicago truncatula.</title>
        <authorList>
            <person name="Tang H."/>
            <person name="Krishnakumar V."/>
            <person name="Bidwell S."/>
            <person name="Rosen B."/>
            <person name="Chan A."/>
            <person name="Zhou S."/>
            <person name="Gentzbittel L."/>
            <person name="Childs K.L."/>
            <person name="Yandell M."/>
            <person name="Gundlach H."/>
            <person name="Mayer K.F."/>
            <person name="Schwartz D.C."/>
            <person name="Town C.D."/>
        </authorList>
    </citation>
    <scope>GENOME REANNOTATION</scope>
    <source>
        <strain evidence="2 3">cv. Jemalong A17</strain>
    </source>
</reference>
<keyword evidence="3" id="KW-1185">Reference proteome</keyword>
<dbReference type="EMBL" id="CM001218">
    <property type="protein sequence ID" value="AES64992.1"/>
    <property type="molecule type" value="Genomic_DNA"/>
</dbReference>
<proteinExistence type="predicted"/>
<dbReference type="AlphaFoldDB" id="G7IFX0"/>
<name>G7IFX0_MEDTR</name>
<accession>G7IFX0</accession>
<sequence>MRRGMRTGQSLFLLIIEPDIPWIRPWKEFLATGVQSTWPGSGLSKPGLAWPIPNPTRHTI</sequence>
<dbReference type="Proteomes" id="UP000002051">
    <property type="component" value="Chromosome 2"/>
</dbReference>
<dbReference type="PaxDb" id="3880-AES64992"/>
<evidence type="ECO:0000313" key="2">
    <source>
        <dbReference type="EnsemblPlants" id="AES64992"/>
    </source>
</evidence>
<organism evidence="1 3">
    <name type="scientific">Medicago truncatula</name>
    <name type="common">Barrel medic</name>
    <name type="synonym">Medicago tribuloides</name>
    <dbReference type="NCBI Taxonomy" id="3880"/>
    <lineage>
        <taxon>Eukaryota</taxon>
        <taxon>Viridiplantae</taxon>
        <taxon>Streptophyta</taxon>
        <taxon>Embryophyta</taxon>
        <taxon>Tracheophyta</taxon>
        <taxon>Spermatophyta</taxon>
        <taxon>Magnoliopsida</taxon>
        <taxon>eudicotyledons</taxon>
        <taxon>Gunneridae</taxon>
        <taxon>Pentapetalae</taxon>
        <taxon>rosids</taxon>
        <taxon>fabids</taxon>
        <taxon>Fabales</taxon>
        <taxon>Fabaceae</taxon>
        <taxon>Papilionoideae</taxon>
        <taxon>50 kb inversion clade</taxon>
        <taxon>NPAAA clade</taxon>
        <taxon>Hologalegina</taxon>
        <taxon>IRL clade</taxon>
        <taxon>Trifolieae</taxon>
        <taxon>Medicago</taxon>
    </lineage>
</organism>